<dbReference type="NCBIfam" id="NF005710">
    <property type="entry name" value="PRK07522.1"/>
    <property type="match status" value="1"/>
</dbReference>
<dbReference type="SUPFAM" id="SSF55031">
    <property type="entry name" value="Bacterial exopeptidase dimerisation domain"/>
    <property type="match status" value="1"/>
</dbReference>
<dbReference type="Pfam" id="PF07687">
    <property type="entry name" value="M20_dimer"/>
    <property type="match status" value="1"/>
</dbReference>
<sequence>MSVSINDNPQSTNGHTADASHSLANSYPSNSIDWLTRLMGFNTVSRYSNLALIEDVQAYCQALGLQPTLTHNIEHTKANLFVTVPAGAAQEIVSGGVVLSGHTDVVPVDGQDWDSDPFAATIRGDKLYGRGACDMKGFIACALSIVPEAVRLSNAGKLKRPLHLALSFDEEVGCLGAPLILADLAERGITPDYCIVGEPTSMSMVVAHKGISVYRCRVHGKSAHSSLTAQGVNAISYASQLVGYVDSLAERISRRDDVDALFDVPYSTLSVGTIKGGTATNIVPNLCEFTFDYRNLPHMTQDDILVPIEEKIAELRATMQARAPETDIELLQEESVPAMTDADSAALQTLVAGLIDDDARHKVGYATEGGQFTNAGIPTIICGPGSIEQAHKANEFVPLDDMTRCDAFLARLLTHCQADA</sequence>
<feature type="domain" description="Peptidase M20 dimerisation" evidence="5">
    <location>
        <begin position="206"/>
        <end position="314"/>
    </location>
</feature>
<keyword evidence="7" id="KW-1185">Reference proteome</keyword>
<gene>
    <name evidence="6" type="primary">argE_2</name>
    <name evidence="6" type="ORF">GCM10009129_13860</name>
</gene>
<evidence type="ECO:0000256" key="4">
    <source>
        <dbReference type="SAM" id="MobiDB-lite"/>
    </source>
</evidence>
<reference evidence="7" key="1">
    <citation type="journal article" date="2019" name="Int. J. Syst. Evol. Microbiol.">
        <title>The Global Catalogue of Microorganisms (GCM) 10K type strain sequencing project: providing services to taxonomists for standard genome sequencing and annotation.</title>
        <authorList>
            <consortium name="The Broad Institute Genomics Platform"/>
            <consortium name="The Broad Institute Genome Sequencing Center for Infectious Disease"/>
            <person name="Wu L."/>
            <person name="Ma J."/>
        </authorList>
    </citation>
    <scope>NUCLEOTIDE SEQUENCE [LARGE SCALE GENOMIC DNA]</scope>
    <source>
        <strain evidence="7">JCM 16343</strain>
    </source>
</reference>
<evidence type="ECO:0000313" key="6">
    <source>
        <dbReference type="EMBL" id="GAA0317590.1"/>
    </source>
</evidence>
<dbReference type="PANTHER" id="PTHR43808">
    <property type="entry name" value="ACETYLORNITHINE DEACETYLASE"/>
    <property type="match status" value="1"/>
</dbReference>
<dbReference type="NCBIfam" id="TIGR01892">
    <property type="entry name" value="AcOrn-deacetyl"/>
    <property type="match status" value="1"/>
</dbReference>
<dbReference type="EMBL" id="BAAAFR010000004">
    <property type="protein sequence ID" value="GAA0317590.1"/>
    <property type="molecule type" value="Genomic_DNA"/>
</dbReference>
<dbReference type="Gene3D" id="3.40.630.10">
    <property type="entry name" value="Zn peptidases"/>
    <property type="match status" value="1"/>
</dbReference>
<dbReference type="InterPro" id="IPR036264">
    <property type="entry name" value="Bact_exopeptidase_dim_dom"/>
</dbReference>
<evidence type="ECO:0000256" key="1">
    <source>
        <dbReference type="ARBA" id="ARBA00022723"/>
    </source>
</evidence>
<evidence type="ECO:0000259" key="5">
    <source>
        <dbReference type="Pfam" id="PF07687"/>
    </source>
</evidence>
<organism evidence="6 7">
    <name type="scientific">Psychrobacter aestuarii</name>
    <dbReference type="NCBI Taxonomy" id="556327"/>
    <lineage>
        <taxon>Bacteria</taxon>
        <taxon>Pseudomonadati</taxon>
        <taxon>Pseudomonadota</taxon>
        <taxon>Gammaproteobacteria</taxon>
        <taxon>Moraxellales</taxon>
        <taxon>Moraxellaceae</taxon>
        <taxon>Psychrobacter</taxon>
    </lineage>
</organism>
<protein>
    <submittedName>
        <fullName evidence="6">Acetylornithine deacetylase</fullName>
    </submittedName>
</protein>
<dbReference type="InterPro" id="IPR002933">
    <property type="entry name" value="Peptidase_M20"/>
</dbReference>
<dbReference type="Pfam" id="PF01546">
    <property type="entry name" value="Peptidase_M20"/>
    <property type="match status" value="1"/>
</dbReference>
<dbReference type="Proteomes" id="UP001501787">
    <property type="component" value="Unassembled WGS sequence"/>
</dbReference>
<accession>A0ABP3FJ81</accession>
<keyword evidence="2" id="KW-0378">Hydrolase</keyword>
<evidence type="ECO:0000256" key="3">
    <source>
        <dbReference type="ARBA" id="ARBA00023285"/>
    </source>
</evidence>
<feature type="compositionally biased region" description="Polar residues" evidence="4">
    <location>
        <begin position="1"/>
        <end position="15"/>
    </location>
</feature>
<dbReference type="InterPro" id="IPR010169">
    <property type="entry name" value="AcOrn-deacetyl"/>
</dbReference>
<evidence type="ECO:0000256" key="2">
    <source>
        <dbReference type="ARBA" id="ARBA00022801"/>
    </source>
</evidence>
<feature type="region of interest" description="Disordered" evidence="4">
    <location>
        <begin position="1"/>
        <end position="22"/>
    </location>
</feature>
<dbReference type="Gene3D" id="3.30.70.360">
    <property type="match status" value="1"/>
</dbReference>
<dbReference type="InterPro" id="IPR050072">
    <property type="entry name" value="Peptidase_M20A"/>
</dbReference>
<dbReference type="RefSeq" id="WP_201504904.1">
    <property type="nucleotide sequence ID" value="NZ_BAAAFR010000004.1"/>
</dbReference>
<dbReference type="SUPFAM" id="SSF53187">
    <property type="entry name" value="Zn-dependent exopeptidases"/>
    <property type="match status" value="1"/>
</dbReference>
<name>A0ABP3FJ81_9GAMM</name>
<dbReference type="InterPro" id="IPR011650">
    <property type="entry name" value="Peptidase_M20_dimer"/>
</dbReference>
<evidence type="ECO:0000313" key="7">
    <source>
        <dbReference type="Proteomes" id="UP001501787"/>
    </source>
</evidence>
<dbReference type="PANTHER" id="PTHR43808:SF31">
    <property type="entry name" value="N-ACETYL-L-CITRULLINE DEACETYLASE"/>
    <property type="match status" value="1"/>
</dbReference>
<keyword evidence="3" id="KW-0170">Cobalt</keyword>
<comment type="caution">
    <text evidence="6">The sequence shown here is derived from an EMBL/GenBank/DDBJ whole genome shotgun (WGS) entry which is preliminary data.</text>
</comment>
<proteinExistence type="predicted"/>
<keyword evidence="1" id="KW-0479">Metal-binding</keyword>
<dbReference type="CDD" id="cd03894">
    <property type="entry name" value="M20_ArgE"/>
    <property type="match status" value="1"/>
</dbReference>